<dbReference type="EMBL" id="JAHRIP010058607">
    <property type="protein sequence ID" value="MEQ2304103.1"/>
    <property type="molecule type" value="Genomic_DNA"/>
</dbReference>
<accession>A0ABV0ZCZ7</accession>
<sequence length="169" mass="18816">RLLVMDPKLEIRNLYGEGGQVCLQVAWSLDTASWSLVERGNLESEILRSCQRSDTGTGAKDLIDDNQRLLHTSTRSPDAICDTGHFVKSGTHLLLELKDSWMWTHSPGNSHLKVYNPLSCHSPSLSWTCNTNLPRKRNHLPPGYPVPPPPSLPSSQEPDESTSIISFCK</sequence>
<proteinExistence type="predicted"/>
<keyword evidence="3" id="KW-1185">Reference proteome</keyword>
<evidence type="ECO:0000313" key="3">
    <source>
        <dbReference type="Proteomes" id="UP001469553"/>
    </source>
</evidence>
<feature type="non-terminal residue" evidence="2">
    <location>
        <position position="1"/>
    </location>
</feature>
<feature type="region of interest" description="Disordered" evidence="1">
    <location>
        <begin position="138"/>
        <end position="165"/>
    </location>
</feature>
<evidence type="ECO:0000313" key="2">
    <source>
        <dbReference type="EMBL" id="MEQ2304103.1"/>
    </source>
</evidence>
<name>A0ABV0ZCZ7_9TELE</name>
<reference evidence="2 3" key="1">
    <citation type="submission" date="2021-06" db="EMBL/GenBank/DDBJ databases">
        <authorList>
            <person name="Palmer J.M."/>
        </authorList>
    </citation>
    <scope>NUCLEOTIDE SEQUENCE [LARGE SCALE GENOMIC DNA]</scope>
    <source>
        <strain evidence="2 3">AS_MEX2019</strain>
        <tissue evidence="2">Muscle</tissue>
    </source>
</reference>
<feature type="compositionally biased region" description="Pro residues" evidence="1">
    <location>
        <begin position="142"/>
        <end position="152"/>
    </location>
</feature>
<dbReference type="Proteomes" id="UP001469553">
    <property type="component" value="Unassembled WGS sequence"/>
</dbReference>
<gene>
    <name evidence="2" type="ORF">AMECASPLE_023557</name>
</gene>
<evidence type="ECO:0000256" key="1">
    <source>
        <dbReference type="SAM" id="MobiDB-lite"/>
    </source>
</evidence>
<organism evidence="2 3">
    <name type="scientific">Ameca splendens</name>
    <dbReference type="NCBI Taxonomy" id="208324"/>
    <lineage>
        <taxon>Eukaryota</taxon>
        <taxon>Metazoa</taxon>
        <taxon>Chordata</taxon>
        <taxon>Craniata</taxon>
        <taxon>Vertebrata</taxon>
        <taxon>Euteleostomi</taxon>
        <taxon>Actinopterygii</taxon>
        <taxon>Neopterygii</taxon>
        <taxon>Teleostei</taxon>
        <taxon>Neoteleostei</taxon>
        <taxon>Acanthomorphata</taxon>
        <taxon>Ovalentaria</taxon>
        <taxon>Atherinomorphae</taxon>
        <taxon>Cyprinodontiformes</taxon>
        <taxon>Goodeidae</taxon>
        <taxon>Ameca</taxon>
    </lineage>
</organism>
<protein>
    <submittedName>
        <fullName evidence="2">Uncharacterized protein</fullName>
    </submittedName>
</protein>
<comment type="caution">
    <text evidence="2">The sequence shown here is derived from an EMBL/GenBank/DDBJ whole genome shotgun (WGS) entry which is preliminary data.</text>
</comment>